<feature type="region of interest" description="Disordered" evidence="1">
    <location>
        <begin position="378"/>
        <end position="474"/>
    </location>
</feature>
<name>A0A9W9TMX2_9EURO</name>
<dbReference type="RefSeq" id="XP_058330170.1">
    <property type="nucleotide sequence ID" value="XM_058474430.1"/>
</dbReference>
<dbReference type="EMBL" id="JAPQKS010000004">
    <property type="protein sequence ID" value="KAJ5232177.1"/>
    <property type="molecule type" value="Genomic_DNA"/>
</dbReference>
<dbReference type="AlphaFoldDB" id="A0A9W9TMX2"/>
<reference evidence="2" key="1">
    <citation type="submission" date="2022-11" db="EMBL/GenBank/DDBJ databases">
        <authorList>
            <person name="Petersen C."/>
        </authorList>
    </citation>
    <scope>NUCLEOTIDE SEQUENCE</scope>
    <source>
        <strain evidence="2">IBT 19713</strain>
    </source>
</reference>
<feature type="region of interest" description="Disordered" evidence="1">
    <location>
        <begin position="635"/>
        <end position="714"/>
    </location>
</feature>
<feature type="region of interest" description="Disordered" evidence="1">
    <location>
        <begin position="260"/>
        <end position="337"/>
    </location>
</feature>
<feature type="region of interest" description="Disordered" evidence="1">
    <location>
        <begin position="1"/>
        <end position="208"/>
    </location>
</feature>
<evidence type="ECO:0000256" key="1">
    <source>
        <dbReference type="SAM" id="MobiDB-lite"/>
    </source>
</evidence>
<feature type="compositionally biased region" description="Low complexity" evidence="1">
    <location>
        <begin position="457"/>
        <end position="473"/>
    </location>
</feature>
<keyword evidence="3" id="KW-1185">Reference proteome</keyword>
<reference evidence="2" key="2">
    <citation type="journal article" date="2023" name="IMA Fungus">
        <title>Comparative genomic study of the Penicillium genus elucidates a diverse pangenome and 15 lateral gene transfer events.</title>
        <authorList>
            <person name="Petersen C."/>
            <person name="Sorensen T."/>
            <person name="Nielsen M.R."/>
            <person name="Sondergaard T.E."/>
            <person name="Sorensen J.L."/>
            <person name="Fitzpatrick D.A."/>
            <person name="Frisvad J.C."/>
            <person name="Nielsen K.L."/>
        </authorList>
    </citation>
    <scope>NUCLEOTIDE SEQUENCE</scope>
    <source>
        <strain evidence="2">IBT 19713</strain>
    </source>
</reference>
<dbReference type="OrthoDB" id="3870679at2759"/>
<dbReference type="Proteomes" id="UP001150941">
    <property type="component" value="Unassembled WGS sequence"/>
</dbReference>
<evidence type="ECO:0000313" key="3">
    <source>
        <dbReference type="Proteomes" id="UP001150941"/>
    </source>
</evidence>
<feature type="compositionally biased region" description="Polar residues" evidence="1">
    <location>
        <begin position="408"/>
        <end position="432"/>
    </location>
</feature>
<sequence length="819" mass="90247">MPGVAVMDPTATSDRPLLKSHKHLPKRDVDCPDVAHPVSPERQATVATPAPPLTPPGANQEGIHDHEPTPRKLGSQPESQTGMLTPRRPSKPPTPDVTPPRTHSRRRPPLSHSVHHSASSRADSFQTAQESMTSDGDTETPIRSAQDDSQKHKPAGLPQRQNAPPAPAARLTYTREAPPFAFAEWQKPVDGSPTPLPGKRKQSRKHEYVVKETPKETLDVQRLDASLMREKKLRDRVRDNQEIPESVSLERFREEIGWPTFDGLSQTDDPESRRLSDLSSTSTVSAMIIDSPKRAQRLLRHTEKRNSLRSASSPVTKSPTSTVSNPSSQPRLAHKAARICEQDRRSISSDISFSAKPTTTAPHASVDIIPVIVVPERRSSLKSGPNSYVSSKQSSQRSTQRPPVSSQGSGSIQVPRQRQRTMSDSAPAPSQDQDSRSRPLGRPVIPPRSSSLSAPTSRNNSRAASLTSASLRSHNQAMDLESLKKDGRQPVSTLRHDALGIDMETPNVNDHQPVSPPRHNILAGSTTFDRPVTQPIVKIEDDPQLQSLREPPKMPALTLSSEDVATLRPPSLPFTQWSIPSTSPGPIEIREATAVTLFPHNNRSLLLVDQRVPPFDHFLPPGPQTHSFRAFYEAAEPPSEPHTPEPTFDPSATKFISPLRHPRTPPQPPVTKPLPPLPAPERLERKPSKATSQHVGRRPSVRRPWGGRPRSNSFTTMARSLSMRSAKNRKAGLEMNGQEHPFWRPRGFWEGISTSPPKGNSARQSLQTTEEGVIINNSLGLPQQRITIEGPSAMARRSPEMRRLLHGMSSASHLNAQQC</sequence>
<feature type="compositionally biased region" description="Basic residues" evidence="1">
    <location>
        <begin position="102"/>
        <end position="115"/>
    </location>
</feature>
<feature type="compositionally biased region" description="Low complexity" evidence="1">
    <location>
        <begin position="310"/>
        <end position="328"/>
    </location>
</feature>
<gene>
    <name evidence="2" type="ORF">N7468_005133</name>
</gene>
<protein>
    <submittedName>
        <fullName evidence="2">Uncharacterized protein</fullName>
    </submittedName>
</protein>
<evidence type="ECO:0000313" key="2">
    <source>
        <dbReference type="EMBL" id="KAJ5232177.1"/>
    </source>
</evidence>
<dbReference type="GeneID" id="83201733"/>
<proteinExistence type="predicted"/>
<organism evidence="2 3">
    <name type="scientific">Penicillium chermesinum</name>
    <dbReference type="NCBI Taxonomy" id="63820"/>
    <lineage>
        <taxon>Eukaryota</taxon>
        <taxon>Fungi</taxon>
        <taxon>Dikarya</taxon>
        <taxon>Ascomycota</taxon>
        <taxon>Pezizomycotina</taxon>
        <taxon>Eurotiomycetes</taxon>
        <taxon>Eurotiomycetidae</taxon>
        <taxon>Eurotiales</taxon>
        <taxon>Aspergillaceae</taxon>
        <taxon>Penicillium</taxon>
    </lineage>
</organism>
<feature type="compositionally biased region" description="Polar residues" evidence="1">
    <location>
        <begin position="121"/>
        <end position="135"/>
    </location>
</feature>
<feature type="compositionally biased region" description="Pro residues" evidence="1">
    <location>
        <begin position="664"/>
        <end position="679"/>
    </location>
</feature>
<feature type="compositionally biased region" description="Low complexity" evidence="1">
    <location>
        <begin position="387"/>
        <end position="407"/>
    </location>
</feature>
<accession>A0A9W9TMX2</accession>
<comment type="caution">
    <text evidence="2">The sequence shown here is derived from an EMBL/GenBank/DDBJ whole genome shotgun (WGS) entry which is preliminary data.</text>
</comment>